<protein>
    <submittedName>
        <fullName evidence="3">Uncharacterized protein</fullName>
    </submittedName>
</protein>
<evidence type="ECO:0000256" key="1">
    <source>
        <dbReference type="SAM" id="MobiDB-lite"/>
    </source>
</evidence>
<comment type="caution">
    <text evidence="3">The sequence shown here is derived from an EMBL/GenBank/DDBJ whole genome shotgun (WGS) entry which is preliminary data.</text>
</comment>
<evidence type="ECO:0000313" key="4">
    <source>
        <dbReference type="Proteomes" id="UP001161017"/>
    </source>
</evidence>
<dbReference type="AlphaFoldDB" id="A0AA43QMA6"/>
<feature type="region of interest" description="Disordered" evidence="1">
    <location>
        <begin position="643"/>
        <end position="671"/>
    </location>
</feature>
<keyword evidence="2" id="KW-0472">Membrane</keyword>
<sequence length="671" mass="73429">MSLPPESHIFTGAWINWSRGLILGSTITLSQRDGTLLTAFLGIFVTVAGAAFWRILSFLIHQYQAKQGVTDAIHHQQQAILRNSSSPGGAAWQLTQLAWYWRRSAANSILRSLPFIILAICNMLLFAVAGVFSAEITKAAGNETLIHSPSCGYYVSPANQTEMPTSQAIIGPNFLTANDTLAATTYSRECYGQEPSGSQCYQYPKPNIAFTNQTVACPFEGEICRDSGGFMLDTGLIDSHTTLGINARHSDRVQYRKVTTCAVLRTLPYQTMYNITVGGEVQQLVGYSYGKIAGIGLNNYTYEYNMNDVIGSNGYELVAYGGMSDGIPALNRTDADVTIMFLASNAVEYRSPVLDPWFQATFPNNLTDTSGSNFTQYVPDFWVGVLACADQFQFHNPANGRSTPLTSMAGLVNPIENKLEFNNIQNATALSLFYSVNYQQTVYSVYSQGPRALRASDSLDGSDVISPGLPKNQWQIEAAQFFSISMAKLQQMMVNYAAGPPHAYDGMVFVKGNETLCGMQKIRGNNGFLSFSVLGVAIILILGGLFILISLVLDPVVGFVRQRFNWDDHKRLQWAVDEKLQLQRLAFEGAGQGRWKGGVDSIPTTLSSREELVGFGDNPNKYHPVYARHGYFGNQSVGVVTEGSPVSTPTATVEESKTAAFTSRESGRLLA</sequence>
<proteinExistence type="predicted"/>
<keyword evidence="2" id="KW-0812">Transmembrane</keyword>
<dbReference type="EMBL" id="JAPUFD010000008">
    <property type="protein sequence ID" value="MDI1489087.1"/>
    <property type="molecule type" value="Genomic_DNA"/>
</dbReference>
<dbReference type="Proteomes" id="UP001161017">
    <property type="component" value="Unassembled WGS sequence"/>
</dbReference>
<name>A0AA43QMA6_9LECA</name>
<feature type="transmembrane region" description="Helical" evidence="2">
    <location>
        <begin position="36"/>
        <end position="56"/>
    </location>
</feature>
<evidence type="ECO:0000313" key="3">
    <source>
        <dbReference type="EMBL" id="MDI1489087.1"/>
    </source>
</evidence>
<organism evidence="3 4">
    <name type="scientific">Ramalina farinacea</name>
    <dbReference type="NCBI Taxonomy" id="258253"/>
    <lineage>
        <taxon>Eukaryota</taxon>
        <taxon>Fungi</taxon>
        <taxon>Dikarya</taxon>
        <taxon>Ascomycota</taxon>
        <taxon>Pezizomycotina</taxon>
        <taxon>Lecanoromycetes</taxon>
        <taxon>OSLEUM clade</taxon>
        <taxon>Lecanoromycetidae</taxon>
        <taxon>Lecanorales</taxon>
        <taxon>Lecanorineae</taxon>
        <taxon>Ramalinaceae</taxon>
        <taxon>Ramalina</taxon>
    </lineage>
</organism>
<accession>A0AA43QMA6</accession>
<keyword evidence="4" id="KW-1185">Reference proteome</keyword>
<gene>
    <name evidence="3" type="ORF">OHK93_008365</name>
</gene>
<feature type="transmembrane region" description="Helical" evidence="2">
    <location>
        <begin position="528"/>
        <end position="553"/>
    </location>
</feature>
<evidence type="ECO:0000256" key="2">
    <source>
        <dbReference type="SAM" id="Phobius"/>
    </source>
</evidence>
<feature type="compositionally biased region" description="Polar residues" evidence="1">
    <location>
        <begin position="643"/>
        <end position="664"/>
    </location>
</feature>
<reference evidence="3" key="1">
    <citation type="journal article" date="2023" name="Genome Biol. Evol.">
        <title>First Whole Genome Sequence and Flow Cytometry Genome Size Data for the Lichen-Forming Fungus Ramalina farinacea (Ascomycota).</title>
        <authorList>
            <person name="Llewellyn T."/>
            <person name="Mian S."/>
            <person name="Hill R."/>
            <person name="Leitch I.J."/>
            <person name="Gaya E."/>
        </authorList>
    </citation>
    <scope>NUCLEOTIDE SEQUENCE</scope>
    <source>
        <strain evidence="3">LIQ254RAFAR</strain>
    </source>
</reference>
<feature type="transmembrane region" description="Helical" evidence="2">
    <location>
        <begin position="112"/>
        <end position="132"/>
    </location>
</feature>
<keyword evidence="2" id="KW-1133">Transmembrane helix</keyword>